<dbReference type="EMBL" id="UINC01004005">
    <property type="protein sequence ID" value="SVA11032.1"/>
    <property type="molecule type" value="Genomic_DNA"/>
</dbReference>
<name>A0A381T496_9ZZZZ</name>
<dbReference type="InterPro" id="IPR010428">
    <property type="entry name" value="Zincin_1"/>
</dbReference>
<proteinExistence type="predicted"/>
<protein>
    <submittedName>
        <fullName evidence="1">Uncharacterized protein</fullName>
    </submittedName>
</protein>
<dbReference type="AlphaFoldDB" id="A0A381T496"/>
<dbReference type="Gene3D" id="3.30.2010.20">
    <property type="match status" value="1"/>
</dbReference>
<gene>
    <name evidence="1" type="ORF">METZ01_LOCUS63886</name>
</gene>
<evidence type="ECO:0000313" key="1">
    <source>
        <dbReference type="EMBL" id="SVA11032.1"/>
    </source>
</evidence>
<sequence length="113" mass="12721">MISLSERKFQSALDMAVADLSDELKTCLKDIDIIVSEIAEKSDLLGTNLEEELDLLSLYEAVPTSIAYHNDTNLRGQLTLFKMALEKICEEESDLVPQLTIILEEELSYKPTL</sequence>
<reference evidence="1" key="1">
    <citation type="submission" date="2018-05" db="EMBL/GenBank/DDBJ databases">
        <authorList>
            <person name="Lanie J.A."/>
            <person name="Ng W.-L."/>
            <person name="Kazmierczak K.M."/>
            <person name="Andrzejewski T.M."/>
            <person name="Davidsen T.M."/>
            <person name="Wayne K.J."/>
            <person name="Tettelin H."/>
            <person name="Glass J.I."/>
            <person name="Rusch D."/>
            <person name="Podicherti R."/>
            <person name="Tsui H.-C.T."/>
            <person name="Winkler M.E."/>
        </authorList>
    </citation>
    <scope>NUCLEOTIDE SEQUENCE</scope>
</reference>
<dbReference type="InterPro" id="IPR038555">
    <property type="entry name" value="Zincin_1_sf"/>
</dbReference>
<organism evidence="1">
    <name type="scientific">marine metagenome</name>
    <dbReference type="NCBI Taxonomy" id="408172"/>
    <lineage>
        <taxon>unclassified sequences</taxon>
        <taxon>metagenomes</taxon>
        <taxon>ecological metagenomes</taxon>
    </lineage>
</organism>
<accession>A0A381T496</accession>
<dbReference type="SUPFAM" id="SSF55486">
    <property type="entry name" value="Metalloproteases ('zincins'), catalytic domain"/>
    <property type="match status" value="1"/>
</dbReference>
<dbReference type="Pfam" id="PF06262">
    <property type="entry name" value="Zincin_1"/>
    <property type="match status" value="1"/>
</dbReference>